<dbReference type="GeneID" id="28763885"/>
<gene>
    <name evidence="1" type="ORF">CC84DRAFT_1179248</name>
</gene>
<evidence type="ECO:0000313" key="2">
    <source>
        <dbReference type="Proteomes" id="UP000077069"/>
    </source>
</evidence>
<accession>A0A177C3K8</accession>
<protein>
    <submittedName>
        <fullName evidence="1">Uncharacterized protein</fullName>
    </submittedName>
</protein>
<sequence>MSPHPVFCQDRRTALTNRKTIGWRRRNLFRQSQCARDPLKEWKPAPKPAIQPNAHRKLIETLGMEEGLQETNNGNLMVIPQHVEARTAAPTATTLSPEKYRKASFPSTASRPKIVDLRNHDNFNQSIKRNKSYEKTHRRAHWSRSL</sequence>
<dbReference type="RefSeq" id="XP_018032689.1">
    <property type="nucleotide sequence ID" value="XM_018180399.1"/>
</dbReference>
<proteinExistence type="predicted"/>
<organism evidence="1 2">
    <name type="scientific">Paraphaeosphaeria sporulosa</name>
    <dbReference type="NCBI Taxonomy" id="1460663"/>
    <lineage>
        <taxon>Eukaryota</taxon>
        <taxon>Fungi</taxon>
        <taxon>Dikarya</taxon>
        <taxon>Ascomycota</taxon>
        <taxon>Pezizomycotina</taxon>
        <taxon>Dothideomycetes</taxon>
        <taxon>Pleosporomycetidae</taxon>
        <taxon>Pleosporales</taxon>
        <taxon>Massarineae</taxon>
        <taxon>Didymosphaeriaceae</taxon>
        <taxon>Paraphaeosphaeria</taxon>
    </lineage>
</organism>
<keyword evidence="2" id="KW-1185">Reference proteome</keyword>
<evidence type="ECO:0000313" key="1">
    <source>
        <dbReference type="EMBL" id="OAG02324.1"/>
    </source>
</evidence>
<dbReference type="AlphaFoldDB" id="A0A177C3K8"/>
<dbReference type="EMBL" id="KV441556">
    <property type="protein sequence ID" value="OAG02324.1"/>
    <property type="molecule type" value="Genomic_DNA"/>
</dbReference>
<dbReference type="InParanoid" id="A0A177C3K8"/>
<name>A0A177C3K8_9PLEO</name>
<dbReference type="Proteomes" id="UP000077069">
    <property type="component" value="Unassembled WGS sequence"/>
</dbReference>
<reference evidence="1 2" key="1">
    <citation type="submission" date="2016-05" db="EMBL/GenBank/DDBJ databases">
        <title>Comparative analysis of secretome profiles of manganese(II)-oxidizing ascomycete fungi.</title>
        <authorList>
            <consortium name="DOE Joint Genome Institute"/>
            <person name="Zeiner C.A."/>
            <person name="Purvine S.O."/>
            <person name="Zink E.M."/>
            <person name="Wu S."/>
            <person name="Pasa-Tolic L."/>
            <person name="Chaput D.L."/>
            <person name="Haridas S."/>
            <person name="Grigoriev I.V."/>
            <person name="Santelli C.M."/>
            <person name="Hansel C.M."/>
        </authorList>
    </citation>
    <scope>NUCLEOTIDE SEQUENCE [LARGE SCALE GENOMIC DNA]</scope>
    <source>
        <strain evidence="1 2">AP3s5-JAC2a</strain>
    </source>
</reference>
<dbReference type="OrthoDB" id="20872at2759"/>